<evidence type="ECO:0000313" key="2">
    <source>
        <dbReference type="Proteomes" id="UP001220964"/>
    </source>
</evidence>
<proteinExistence type="predicted"/>
<evidence type="ECO:0000313" key="1">
    <source>
        <dbReference type="EMBL" id="MDF0603204.1"/>
    </source>
</evidence>
<organism evidence="1 2">
    <name type="scientific">Psychromarinibacter sediminicola</name>
    <dbReference type="NCBI Taxonomy" id="3033385"/>
    <lineage>
        <taxon>Bacteria</taxon>
        <taxon>Pseudomonadati</taxon>
        <taxon>Pseudomonadota</taxon>
        <taxon>Alphaproteobacteria</taxon>
        <taxon>Rhodobacterales</taxon>
        <taxon>Paracoccaceae</taxon>
        <taxon>Psychromarinibacter</taxon>
    </lineage>
</organism>
<name>A0AAE3TBP8_9RHOB</name>
<protein>
    <submittedName>
        <fullName evidence="1">Uncharacterized protein</fullName>
    </submittedName>
</protein>
<comment type="caution">
    <text evidence="1">The sequence shown here is derived from an EMBL/GenBank/DDBJ whole genome shotgun (WGS) entry which is preliminary data.</text>
</comment>
<dbReference type="RefSeq" id="WP_275569327.1">
    <property type="nucleotide sequence ID" value="NZ_JARGYC010000080.1"/>
</dbReference>
<dbReference type="Proteomes" id="UP001220964">
    <property type="component" value="Unassembled WGS sequence"/>
</dbReference>
<dbReference type="EMBL" id="JARGYC010000080">
    <property type="protein sequence ID" value="MDF0603204.1"/>
    <property type="molecule type" value="Genomic_DNA"/>
</dbReference>
<sequence length="139" mass="15599">MDTTILRLLRDEACAWWANTTPKHIRDSVRRDLATVRDLLRTPGAYIHCGRGGTSLHGENTTISWPGPFEAWGTAVALRKLGLPFIDTRTVPDPFTLVRLPLCCPGRVDPDPEPETPLSYVNLDRFIELNRQLGATIHQ</sequence>
<accession>A0AAE3TBP8</accession>
<dbReference type="AlphaFoldDB" id="A0AAE3TBP8"/>
<gene>
    <name evidence="1" type="ORF">P1J78_20890</name>
</gene>
<reference evidence="1" key="1">
    <citation type="submission" date="2023-03" db="EMBL/GenBank/DDBJ databases">
        <title>Multiphase analysis and comparison of six strains from genera Psychromarinibacter, Lutimaribacter, and Maritimibacter, including a novel species: Psychromarinibacter sediminicola sp. nov.</title>
        <authorList>
            <person name="Wang Y.-H."/>
            <person name="Ye M.-Q."/>
            <person name="Du Z.-J."/>
        </authorList>
    </citation>
    <scope>NUCLEOTIDE SEQUENCE</scope>
    <source>
        <strain evidence="1">C21-152</strain>
    </source>
</reference>
<keyword evidence="2" id="KW-1185">Reference proteome</keyword>